<gene>
    <name evidence="1" type="ORF">GSF22_20995</name>
</gene>
<dbReference type="EMBL" id="WVUH01000199">
    <property type="protein sequence ID" value="MBO4208467.1"/>
    <property type="molecule type" value="Genomic_DNA"/>
</dbReference>
<dbReference type="RefSeq" id="WP_208815456.1">
    <property type="nucleotide sequence ID" value="NZ_WVUH01000199.1"/>
</dbReference>
<name>A0ABS3VV96_MICEH</name>
<evidence type="ECO:0000313" key="1">
    <source>
        <dbReference type="EMBL" id="MBO4208467.1"/>
    </source>
</evidence>
<evidence type="ECO:0000313" key="2">
    <source>
        <dbReference type="Proteomes" id="UP000823521"/>
    </source>
</evidence>
<organism evidence="1 2">
    <name type="scientific">Micromonospora echinofusca</name>
    <dbReference type="NCBI Taxonomy" id="47858"/>
    <lineage>
        <taxon>Bacteria</taxon>
        <taxon>Bacillati</taxon>
        <taxon>Actinomycetota</taxon>
        <taxon>Actinomycetes</taxon>
        <taxon>Micromonosporales</taxon>
        <taxon>Micromonosporaceae</taxon>
        <taxon>Micromonospora</taxon>
    </lineage>
</organism>
<protein>
    <recommendedName>
        <fullName evidence="3">Lipoprotein</fullName>
    </recommendedName>
</protein>
<comment type="caution">
    <text evidence="1">The sequence shown here is derived from an EMBL/GenBank/DDBJ whole genome shotgun (WGS) entry which is preliminary data.</text>
</comment>
<accession>A0ABS3VV96</accession>
<proteinExistence type="predicted"/>
<sequence>MDHSRSASTGFFGVLVRLPGRRRGLAALVASGLALTFATIGCASTTNVDDGVAAAVGADLIDVYEQINGNVRQRGASEVLTYVAYQEPIKKCMSAAGYSYSPPLFYESYRGVARVTLPTGVSAIVEPGAESVLAQLVNSLEAAAAVPEHRNPGFETLPEDQRQLYLAKVESCEPPTDTYVDRFKPAAAGAVSGRFHDMLEDVGRGEKVAAAMESYPACMAKQGVPVQDLNELQSSVRQRFIGPDGQPIGPRSTAWPSAVTYQQSAVAADKSCRVPAWRAAMTRLDQLLPAFVETNEAQLATIDGEWQAIEDAAEQARAKLPL</sequence>
<evidence type="ECO:0008006" key="3">
    <source>
        <dbReference type="Google" id="ProtNLM"/>
    </source>
</evidence>
<keyword evidence="2" id="KW-1185">Reference proteome</keyword>
<reference evidence="1 2" key="1">
    <citation type="submission" date="2019-12" db="EMBL/GenBank/DDBJ databases">
        <title>Whole genome sequencing of endophytic Actinobacterium Micromonospora sp. MPMI6T.</title>
        <authorList>
            <person name="Evv R."/>
            <person name="Podile A.R."/>
        </authorList>
    </citation>
    <scope>NUCLEOTIDE SEQUENCE [LARGE SCALE GENOMIC DNA]</scope>
    <source>
        <strain evidence="1 2">MPMI6</strain>
    </source>
</reference>
<dbReference type="Proteomes" id="UP000823521">
    <property type="component" value="Unassembled WGS sequence"/>
</dbReference>